<feature type="compositionally biased region" description="Basic and acidic residues" evidence="5">
    <location>
        <begin position="172"/>
        <end position="185"/>
    </location>
</feature>
<evidence type="ECO:0000256" key="2">
    <source>
        <dbReference type="ARBA" id="ARBA00022729"/>
    </source>
</evidence>
<keyword evidence="2 6" id="KW-0732">Signal</keyword>
<feature type="region of interest" description="Disordered" evidence="5">
    <location>
        <begin position="60"/>
        <end position="121"/>
    </location>
</feature>
<protein>
    <recommendedName>
        <fullName evidence="7">CBM1 domain-containing protein</fullName>
    </recommendedName>
</protein>
<dbReference type="InterPro" id="IPR000254">
    <property type="entry name" value="CBD"/>
</dbReference>
<feature type="domain" description="CBM1" evidence="7">
    <location>
        <begin position="118"/>
        <end position="154"/>
    </location>
</feature>
<sequence>MAVRVSAAAALWSLVWAGIGQWGFSQEADGSFTYVDDDECLADGGPEGCALAAFQLRASRKAEQARQERQPAGVPPDFDDINDDEYDDTDDKAEDADDEGSDAGDDTKPGDSAPAGKGELDSFDQCGGDGFSGAGKCKPTTVCFAQDEYYSLCVPKDQLSKFKADNKKRKAREAAKKKEGQKEEDSSGYQEPLAKRQAIPPMSKSGSTPPIVVKGNFLYSSKTGKRFFAKGVAYNPRFWAFDKDVMEKGSCAPGEPPVAKLDYAADPTVDELESTWKEALNAMAFMGANTVRLYNIDPEQSHKQFMDYAKSLGIYVIVPLTRHDWGFLPAGSPAPLCYTENITGYGNVGTNVLISSKLIVKEFSQYDNTLLFTVANEMTVADKEGYASFPCVKALTRDIHQYQQQCGATMRRVPLIYADMDMGPPYREVVGRYLACELESKDDAVDAYGLNVYSWCDSAYPDFSYSPYKPIADEFKDFSKPLLFTEFGCNLGEFETFCPYKGGRTWPDVKTFFHEFTEIMSGAVAFEFSMEDNQYGLALTPGFTSDPANADHFYYLDTFYALKKQFGKYSVSSDWDGAKTASCSWAPSSVHKMASEHKPSSCPTAEEVQALFKGKGLEAKPNWGALPPTPTGVDQDALARCPEYEVAKDLREEACCHYECDA</sequence>
<evidence type="ECO:0000256" key="6">
    <source>
        <dbReference type="SAM" id="SignalP"/>
    </source>
</evidence>
<keyword evidence="3" id="KW-1015">Disulfide bond</keyword>
<feature type="chain" id="PRO_5030817494" description="CBM1 domain-containing protein" evidence="6">
    <location>
        <begin position="18"/>
        <end position="662"/>
    </location>
</feature>
<dbReference type="PANTHER" id="PTHR31468:SF2">
    <property type="entry name" value="1,3-BETA-GLUCANOSYLTRANSFERASE GAS1"/>
    <property type="match status" value="1"/>
</dbReference>
<dbReference type="PANTHER" id="PTHR31468">
    <property type="entry name" value="1,3-BETA-GLUCANOSYLTRANSFERASE GAS1"/>
    <property type="match status" value="1"/>
</dbReference>
<dbReference type="GO" id="GO:0005886">
    <property type="term" value="C:plasma membrane"/>
    <property type="evidence" value="ECO:0007669"/>
    <property type="project" value="TreeGrafter"/>
</dbReference>
<dbReference type="Pfam" id="PF03198">
    <property type="entry name" value="Glyco_hydro_72"/>
    <property type="match status" value="1"/>
</dbReference>
<feature type="compositionally biased region" description="Basic and acidic residues" evidence="5">
    <location>
        <begin position="60"/>
        <end position="69"/>
    </location>
</feature>
<proteinExistence type="inferred from homology"/>
<evidence type="ECO:0000256" key="5">
    <source>
        <dbReference type="SAM" id="MobiDB-lite"/>
    </source>
</evidence>
<dbReference type="SMART" id="SM00236">
    <property type="entry name" value="fCBD"/>
    <property type="match status" value="1"/>
</dbReference>
<dbReference type="GO" id="GO:0030248">
    <property type="term" value="F:cellulose binding"/>
    <property type="evidence" value="ECO:0007669"/>
    <property type="project" value="InterPro"/>
</dbReference>
<organism evidence="8">
    <name type="scientific">Zooxanthella nutricula</name>
    <dbReference type="NCBI Taxonomy" id="1333877"/>
    <lineage>
        <taxon>Eukaryota</taxon>
        <taxon>Sar</taxon>
        <taxon>Alveolata</taxon>
        <taxon>Dinophyceae</taxon>
        <taxon>Peridiniales</taxon>
        <taxon>Peridiniales incertae sedis</taxon>
        <taxon>Zooxanthella</taxon>
    </lineage>
</organism>
<dbReference type="Pfam" id="PF00734">
    <property type="entry name" value="CBM_1"/>
    <property type="match status" value="1"/>
</dbReference>
<keyword evidence="4" id="KW-0325">Glycoprotein</keyword>
<dbReference type="PROSITE" id="PS51164">
    <property type="entry name" value="CBM1_2"/>
    <property type="match status" value="1"/>
</dbReference>
<accession>A0A7S2QK66</accession>
<dbReference type="GO" id="GO:0005576">
    <property type="term" value="C:extracellular region"/>
    <property type="evidence" value="ECO:0007669"/>
    <property type="project" value="InterPro"/>
</dbReference>
<dbReference type="InterPro" id="IPR004886">
    <property type="entry name" value="Glucanosyltransferase"/>
</dbReference>
<dbReference type="InterPro" id="IPR017853">
    <property type="entry name" value="GH"/>
</dbReference>
<dbReference type="GO" id="GO:0042124">
    <property type="term" value="F:1,3-beta-glucanosyltransferase activity"/>
    <property type="evidence" value="ECO:0007669"/>
    <property type="project" value="TreeGrafter"/>
</dbReference>
<evidence type="ECO:0000313" key="8">
    <source>
        <dbReference type="EMBL" id="CAD9644563.1"/>
    </source>
</evidence>
<feature type="region of interest" description="Disordered" evidence="5">
    <location>
        <begin position="163"/>
        <end position="207"/>
    </location>
</feature>
<reference evidence="8" key="1">
    <citation type="submission" date="2021-01" db="EMBL/GenBank/DDBJ databases">
        <authorList>
            <person name="Corre E."/>
            <person name="Pelletier E."/>
            <person name="Niang G."/>
            <person name="Scheremetjew M."/>
            <person name="Finn R."/>
            <person name="Kale V."/>
            <person name="Holt S."/>
            <person name="Cochrane G."/>
            <person name="Meng A."/>
            <person name="Brown T."/>
            <person name="Cohen L."/>
        </authorList>
    </citation>
    <scope>NUCLEOTIDE SEQUENCE</scope>
    <source>
        <strain evidence="8">RCC3387</strain>
    </source>
</reference>
<dbReference type="SUPFAM" id="SSF57180">
    <property type="entry name" value="Cellulose-binding domain"/>
    <property type="match status" value="1"/>
</dbReference>
<dbReference type="EMBL" id="HBGW01098390">
    <property type="protein sequence ID" value="CAD9644563.1"/>
    <property type="molecule type" value="Transcribed_RNA"/>
</dbReference>
<evidence type="ECO:0000256" key="4">
    <source>
        <dbReference type="ARBA" id="ARBA00023180"/>
    </source>
</evidence>
<comment type="similarity">
    <text evidence="1">Belongs to the glycosyl hydrolase 72 family.</text>
</comment>
<dbReference type="AlphaFoldDB" id="A0A7S2QK66"/>
<evidence type="ECO:0000256" key="3">
    <source>
        <dbReference type="ARBA" id="ARBA00023157"/>
    </source>
</evidence>
<dbReference type="Gene3D" id="3.20.20.80">
    <property type="entry name" value="Glycosidases"/>
    <property type="match status" value="1"/>
</dbReference>
<evidence type="ECO:0000256" key="1">
    <source>
        <dbReference type="ARBA" id="ARBA00007528"/>
    </source>
</evidence>
<evidence type="ECO:0000259" key="7">
    <source>
        <dbReference type="PROSITE" id="PS51164"/>
    </source>
</evidence>
<feature type="compositionally biased region" description="Acidic residues" evidence="5">
    <location>
        <begin position="77"/>
        <end position="104"/>
    </location>
</feature>
<dbReference type="SUPFAM" id="SSF51445">
    <property type="entry name" value="(Trans)glycosidases"/>
    <property type="match status" value="1"/>
</dbReference>
<feature type="signal peptide" evidence="6">
    <location>
        <begin position="1"/>
        <end position="17"/>
    </location>
</feature>
<dbReference type="InterPro" id="IPR035971">
    <property type="entry name" value="CBD_sf"/>
</dbReference>
<dbReference type="GO" id="GO:0034411">
    <property type="term" value="P:cell wall (1-&gt;3)-beta-D-glucan biosynthetic process"/>
    <property type="evidence" value="ECO:0007669"/>
    <property type="project" value="TreeGrafter"/>
</dbReference>
<name>A0A7S2QK66_9DINO</name>
<gene>
    <name evidence="8" type="ORF">BRAN1462_LOCUS62385</name>
</gene>